<evidence type="ECO:0000259" key="4">
    <source>
        <dbReference type="PROSITE" id="PS50192"/>
    </source>
</evidence>
<dbReference type="PANTHER" id="PTHR19957">
    <property type="entry name" value="SYNTAXIN"/>
    <property type="match status" value="1"/>
</dbReference>
<dbReference type="PROSITE" id="PS50192">
    <property type="entry name" value="T_SNARE"/>
    <property type="match status" value="1"/>
</dbReference>
<evidence type="ECO:0000256" key="2">
    <source>
        <dbReference type="SAM" id="MobiDB-lite"/>
    </source>
</evidence>
<dbReference type="InterPro" id="IPR000727">
    <property type="entry name" value="T_SNARE_dom"/>
</dbReference>
<feature type="domain" description="T-SNARE coiled-coil homology" evidence="4">
    <location>
        <begin position="163"/>
        <end position="213"/>
    </location>
</feature>
<dbReference type="Pfam" id="PF05739">
    <property type="entry name" value="SNARE"/>
    <property type="match status" value="1"/>
</dbReference>
<dbReference type="AlphaFoldDB" id="A0A4S2LB00"/>
<dbReference type="SMART" id="SM00397">
    <property type="entry name" value="t_SNARE"/>
    <property type="match status" value="1"/>
</dbReference>
<feature type="compositionally biased region" description="Low complexity" evidence="2">
    <location>
        <begin position="116"/>
        <end position="128"/>
    </location>
</feature>
<dbReference type="EMBL" id="QBLH01000131">
    <property type="protein sequence ID" value="TGZ57699.1"/>
    <property type="molecule type" value="Genomic_DNA"/>
</dbReference>
<dbReference type="GO" id="GO:0006887">
    <property type="term" value="P:exocytosis"/>
    <property type="evidence" value="ECO:0007669"/>
    <property type="project" value="TreeGrafter"/>
</dbReference>
<protein>
    <submittedName>
        <fullName evidence="5">Syntaxin-17</fullName>
    </submittedName>
</protein>
<dbReference type="GO" id="GO:0006906">
    <property type="term" value="P:vesicle fusion"/>
    <property type="evidence" value="ECO:0007669"/>
    <property type="project" value="TreeGrafter"/>
</dbReference>
<name>A0A4S2LB00_9HYME</name>
<dbReference type="GO" id="GO:0000149">
    <property type="term" value="F:SNARE binding"/>
    <property type="evidence" value="ECO:0007669"/>
    <property type="project" value="TreeGrafter"/>
</dbReference>
<accession>A0A4S2LB00</accession>
<dbReference type="PANTHER" id="PTHR19957:SF139">
    <property type="entry name" value="SYNTAXIN-17"/>
    <property type="match status" value="1"/>
</dbReference>
<dbReference type="SUPFAM" id="SSF47661">
    <property type="entry name" value="t-snare proteins"/>
    <property type="match status" value="1"/>
</dbReference>
<proteinExistence type="inferred from homology"/>
<dbReference type="Gene3D" id="1.20.5.110">
    <property type="match status" value="1"/>
</dbReference>
<evidence type="ECO:0000313" key="5">
    <source>
        <dbReference type="EMBL" id="TGZ57699.1"/>
    </source>
</evidence>
<dbReference type="InterPro" id="IPR010989">
    <property type="entry name" value="SNARE"/>
</dbReference>
<dbReference type="CDD" id="cd15846">
    <property type="entry name" value="SNARE_syntaxin17"/>
    <property type="match status" value="1"/>
</dbReference>
<dbReference type="STRING" id="300112.A0A4S2LB00"/>
<dbReference type="GO" id="GO:0012505">
    <property type="term" value="C:endomembrane system"/>
    <property type="evidence" value="ECO:0007669"/>
    <property type="project" value="TreeGrafter"/>
</dbReference>
<comment type="caution">
    <text evidence="5">The sequence shown here is derived from an EMBL/GenBank/DDBJ whole genome shotgun (WGS) entry which is preliminary data.</text>
</comment>
<dbReference type="GO" id="GO:0031201">
    <property type="term" value="C:SNARE complex"/>
    <property type="evidence" value="ECO:0007669"/>
    <property type="project" value="TreeGrafter"/>
</dbReference>
<dbReference type="GO" id="GO:0005886">
    <property type="term" value="C:plasma membrane"/>
    <property type="evidence" value="ECO:0007669"/>
    <property type="project" value="TreeGrafter"/>
</dbReference>
<dbReference type="InterPro" id="IPR059001">
    <property type="entry name" value="STX17_N"/>
</dbReference>
<feature type="region of interest" description="Disordered" evidence="2">
    <location>
        <begin position="115"/>
        <end position="135"/>
    </location>
</feature>
<feature type="transmembrane region" description="Helical" evidence="3">
    <location>
        <begin position="218"/>
        <end position="238"/>
    </location>
</feature>
<dbReference type="GO" id="GO:0005484">
    <property type="term" value="F:SNAP receptor activity"/>
    <property type="evidence" value="ECO:0007669"/>
    <property type="project" value="TreeGrafter"/>
</dbReference>
<sequence>MSALSESVTIKQPIRRLEIQINNFNVAIPHHVNLLKRHKNNIKKYQNQQDWEQVRREHVNVSRIVKQLKELLYQMDTLRAQVLDVDIGKFDKLTTNARSSIMSAIEEYLEMELNFSTSPPTTSPSPVSESEELPHPLHDSGIQLQAEQEDLQRQQTCMQVWNRLQGEIQQLHELFVEFNKVVHDQKEMVDNMEDNIEETQINVNEGAKYLQKASRYKVAAYPLAGAMLGTCIGGPIGLLAGLKIGGLAAVGCGILGFTGGSLLKKKQVESRKQEPCLDKSTIDLKSVKKSASCPDDLKQDKKHL</sequence>
<organism evidence="5 6">
    <name type="scientific">Temnothorax longispinosus</name>
    <dbReference type="NCBI Taxonomy" id="300112"/>
    <lineage>
        <taxon>Eukaryota</taxon>
        <taxon>Metazoa</taxon>
        <taxon>Ecdysozoa</taxon>
        <taxon>Arthropoda</taxon>
        <taxon>Hexapoda</taxon>
        <taxon>Insecta</taxon>
        <taxon>Pterygota</taxon>
        <taxon>Neoptera</taxon>
        <taxon>Endopterygota</taxon>
        <taxon>Hymenoptera</taxon>
        <taxon>Apocrita</taxon>
        <taxon>Aculeata</taxon>
        <taxon>Formicoidea</taxon>
        <taxon>Formicidae</taxon>
        <taxon>Myrmicinae</taxon>
        <taxon>Temnothorax</taxon>
    </lineage>
</organism>
<keyword evidence="3" id="KW-0472">Membrane</keyword>
<dbReference type="InterPro" id="IPR028676">
    <property type="entry name" value="STX17_SNARE"/>
</dbReference>
<reference evidence="5 6" key="1">
    <citation type="journal article" date="2019" name="Philos. Trans. R. Soc. Lond., B, Biol. Sci.">
        <title>Ant behaviour and brain gene expression of defending hosts depend on the ecological success of the intruding social parasite.</title>
        <authorList>
            <person name="Kaur R."/>
            <person name="Stoldt M."/>
            <person name="Jongepier E."/>
            <person name="Feldmeyer B."/>
            <person name="Menzel F."/>
            <person name="Bornberg-Bauer E."/>
            <person name="Foitzik S."/>
        </authorList>
    </citation>
    <scope>NUCLEOTIDE SEQUENCE [LARGE SCALE GENOMIC DNA]</scope>
    <source>
        <tissue evidence="5">Whole body</tissue>
    </source>
</reference>
<gene>
    <name evidence="5" type="ORF">DBV15_08320</name>
</gene>
<comment type="similarity">
    <text evidence="1">Belongs to the syntaxin family.</text>
</comment>
<dbReference type="InterPro" id="IPR045242">
    <property type="entry name" value="Syntaxin"/>
</dbReference>
<feature type="transmembrane region" description="Helical" evidence="3">
    <location>
        <begin position="244"/>
        <end position="263"/>
    </location>
</feature>
<keyword evidence="3" id="KW-0812">Transmembrane</keyword>
<evidence type="ECO:0000256" key="1">
    <source>
        <dbReference type="ARBA" id="ARBA00009063"/>
    </source>
</evidence>
<dbReference type="Pfam" id="PF26585">
    <property type="entry name" value="STX17_N"/>
    <property type="match status" value="1"/>
</dbReference>
<dbReference type="Proteomes" id="UP000310200">
    <property type="component" value="Unassembled WGS sequence"/>
</dbReference>
<keyword evidence="6" id="KW-1185">Reference proteome</keyword>
<keyword evidence="3" id="KW-1133">Transmembrane helix</keyword>
<evidence type="ECO:0000313" key="6">
    <source>
        <dbReference type="Proteomes" id="UP000310200"/>
    </source>
</evidence>
<evidence type="ECO:0000256" key="3">
    <source>
        <dbReference type="SAM" id="Phobius"/>
    </source>
</evidence>
<dbReference type="GO" id="GO:0048278">
    <property type="term" value="P:vesicle docking"/>
    <property type="evidence" value="ECO:0007669"/>
    <property type="project" value="TreeGrafter"/>
</dbReference>
<dbReference type="GO" id="GO:0006886">
    <property type="term" value="P:intracellular protein transport"/>
    <property type="evidence" value="ECO:0007669"/>
    <property type="project" value="TreeGrafter"/>
</dbReference>